<accession>A0A161WQK5</accession>
<evidence type="ECO:0000256" key="2">
    <source>
        <dbReference type="ARBA" id="ARBA00022578"/>
    </source>
</evidence>
<keyword evidence="4" id="KW-0233">DNA recombination</keyword>
<dbReference type="GO" id="GO:0003677">
    <property type="term" value="F:DNA binding"/>
    <property type="evidence" value="ECO:0007669"/>
    <property type="project" value="UniProtKB-KW"/>
</dbReference>
<dbReference type="PATRIC" id="fig|1121326.3.peg.5893"/>
<keyword evidence="8" id="KW-1185">Reference proteome</keyword>
<dbReference type="GO" id="GO:0032196">
    <property type="term" value="P:transposition"/>
    <property type="evidence" value="ECO:0007669"/>
    <property type="project" value="UniProtKB-KW"/>
</dbReference>
<dbReference type="AlphaFoldDB" id="A0A161WQK5"/>
<dbReference type="RefSeq" id="WP_242873155.1">
    <property type="nucleotide sequence ID" value="NZ_FQXL01000030.1"/>
</dbReference>
<keyword evidence="3" id="KW-0238">DNA-binding</keyword>
<evidence type="ECO:0000256" key="1">
    <source>
        <dbReference type="ARBA" id="ARBA00008761"/>
    </source>
</evidence>
<sequence length="425" mass="49284">MAKGKLKDKLFLSQRQQLKHLTKNEYTILKDMCFMSKNIFNVALYNARQYYLNEKKYLNYESNYHLCKDNENYKKLNANMAQQIIKVVDRSFKSFFALIDLAKKGGYQFNQIKLPHYLKKDSYFSLIFSEFNIKNGYFTVPMSPAYKKKHGKIMIKVPSNLEGKKIKEVRIIPKSNNARFFEIQYIYECTETQRDLDQTHSLAVDLGVENLATCVTNKGKSFIVDGRRLKSINQWYNKENSRLQPIKDKQKIKGITKKQFLLTRKRNNQVKDYLNKTARCIIDYCLNNNIGTLIVGYNPTLQRETNIGKANNQNLVNIPIGELRSKLEYLSQMYGINFKEQEESYTSKSDFFANDILPGFDVKAQGSYTFSGIRITRGQYLSSNGKIYNADINGALNIMRKSNLVDVTILQASGVLDMPLRIRIA</sequence>
<dbReference type="EMBL" id="LWAE01000013">
    <property type="protein sequence ID" value="KZL88928.1"/>
    <property type="molecule type" value="Genomic_DNA"/>
</dbReference>
<reference evidence="7 8" key="1">
    <citation type="submission" date="2016-04" db="EMBL/GenBank/DDBJ databases">
        <title>Genome sequence of Clostridium magnum DSM 2767.</title>
        <authorList>
            <person name="Poehlein A."/>
            <person name="Uhlig R."/>
            <person name="Fischer R."/>
            <person name="Bahl H."/>
            <person name="Daniel R."/>
        </authorList>
    </citation>
    <scope>NUCLEOTIDE SEQUENCE [LARGE SCALE GENOMIC DNA]</scope>
    <source>
        <strain evidence="7 8">DSM 2767</strain>
    </source>
</reference>
<proteinExistence type="inferred from homology"/>
<gene>
    <name evidence="7" type="ORF">CLMAG_58320</name>
</gene>
<name>A0A161WQK5_9CLOT</name>
<dbReference type="InterPro" id="IPR010095">
    <property type="entry name" value="Cas12f1-like_TNB"/>
</dbReference>
<evidence type="ECO:0000256" key="3">
    <source>
        <dbReference type="ARBA" id="ARBA00023125"/>
    </source>
</evidence>
<dbReference type="GO" id="GO:0006310">
    <property type="term" value="P:DNA recombination"/>
    <property type="evidence" value="ECO:0007669"/>
    <property type="project" value="UniProtKB-KW"/>
</dbReference>
<evidence type="ECO:0000313" key="8">
    <source>
        <dbReference type="Proteomes" id="UP000076603"/>
    </source>
</evidence>
<evidence type="ECO:0000259" key="6">
    <source>
        <dbReference type="Pfam" id="PF07282"/>
    </source>
</evidence>
<evidence type="ECO:0000256" key="4">
    <source>
        <dbReference type="ARBA" id="ARBA00023172"/>
    </source>
</evidence>
<dbReference type="Pfam" id="PF07282">
    <property type="entry name" value="Cas12f1-like_TNB"/>
    <property type="match status" value="1"/>
</dbReference>
<dbReference type="Pfam" id="PF01385">
    <property type="entry name" value="OrfB_IS605"/>
    <property type="match status" value="1"/>
</dbReference>
<keyword evidence="2" id="KW-0815">Transposition</keyword>
<dbReference type="NCBIfam" id="TIGR01766">
    <property type="entry name" value="IS200/IS605 family accessory protein TnpB-like domain"/>
    <property type="match status" value="1"/>
</dbReference>
<comment type="caution">
    <text evidence="7">The sequence shown here is derived from an EMBL/GenBank/DDBJ whole genome shotgun (WGS) entry which is preliminary data.</text>
</comment>
<dbReference type="Proteomes" id="UP000076603">
    <property type="component" value="Unassembled WGS sequence"/>
</dbReference>
<dbReference type="InterPro" id="IPR001959">
    <property type="entry name" value="Transposase"/>
</dbReference>
<organism evidence="7 8">
    <name type="scientific">Clostridium magnum DSM 2767</name>
    <dbReference type="NCBI Taxonomy" id="1121326"/>
    <lineage>
        <taxon>Bacteria</taxon>
        <taxon>Bacillati</taxon>
        <taxon>Bacillota</taxon>
        <taxon>Clostridia</taxon>
        <taxon>Eubacteriales</taxon>
        <taxon>Clostridiaceae</taxon>
        <taxon>Clostridium</taxon>
    </lineage>
</organism>
<comment type="similarity">
    <text evidence="1">In the C-terminal section; belongs to the transposase 35 family.</text>
</comment>
<dbReference type="STRING" id="1121326.CLMAG_58320"/>
<evidence type="ECO:0000259" key="5">
    <source>
        <dbReference type="Pfam" id="PF01385"/>
    </source>
</evidence>
<protein>
    <submittedName>
        <fullName evidence="7">Putative transposase</fullName>
    </submittedName>
</protein>
<evidence type="ECO:0000313" key="7">
    <source>
        <dbReference type="EMBL" id="KZL88928.1"/>
    </source>
</evidence>
<feature type="domain" description="Cas12f1-like TNB" evidence="6">
    <location>
        <begin position="321"/>
        <end position="398"/>
    </location>
</feature>
<dbReference type="NCBIfam" id="NF040570">
    <property type="entry name" value="guided_TnpB"/>
    <property type="match status" value="1"/>
</dbReference>
<feature type="domain" description="Probable transposase IS891/IS1136/IS1341" evidence="5">
    <location>
        <begin position="185"/>
        <end position="298"/>
    </location>
</feature>